<dbReference type="InterPro" id="IPR013325">
    <property type="entry name" value="RNA_pol_sigma_r2"/>
</dbReference>
<evidence type="ECO:0000256" key="1">
    <source>
        <dbReference type="ARBA" id="ARBA00010641"/>
    </source>
</evidence>
<protein>
    <submittedName>
        <fullName evidence="8">RNA polymerase sigma-70 factor</fullName>
    </submittedName>
</protein>
<dbReference type="Gene3D" id="1.10.1740.10">
    <property type="match status" value="1"/>
</dbReference>
<dbReference type="AlphaFoldDB" id="A0A137S2S0"/>
<keyword evidence="2" id="KW-0805">Transcription regulation</keyword>
<dbReference type="InterPro" id="IPR039425">
    <property type="entry name" value="RNA_pol_sigma-70-like"/>
</dbReference>
<evidence type="ECO:0000259" key="6">
    <source>
        <dbReference type="Pfam" id="PF04542"/>
    </source>
</evidence>
<evidence type="ECO:0000256" key="5">
    <source>
        <dbReference type="SAM" id="MobiDB-lite"/>
    </source>
</evidence>
<dbReference type="InterPro" id="IPR013324">
    <property type="entry name" value="RNA_pol_sigma_r3/r4-like"/>
</dbReference>
<evidence type="ECO:0000313" key="9">
    <source>
        <dbReference type="Proteomes" id="UP000070282"/>
    </source>
</evidence>
<dbReference type="GO" id="GO:0003677">
    <property type="term" value="F:DNA binding"/>
    <property type="evidence" value="ECO:0007669"/>
    <property type="project" value="InterPro"/>
</dbReference>
<comment type="caution">
    <text evidence="8">The sequence shown here is derived from an EMBL/GenBank/DDBJ whole genome shotgun (WGS) entry which is preliminary data.</text>
</comment>
<dbReference type="Pfam" id="PF08281">
    <property type="entry name" value="Sigma70_r4_2"/>
    <property type="match status" value="1"/>
</dbReference>
<dbReference type="PANTHER" id="PTHR43133">
    <property type="entry name" value="RNA POLYMERASE ECF-TYPE SIGMA FACTO"/>
    <property type="match status" value="1"/>
</dbReference>
<dbReference type="GO" id="GO:0016987">
    <property type="term" value="F:sigma factor activity"/>
    <property type="evidence" value="ECO:0007669"/>
    <property type="project" value="UniProtKB-KW"/>
</dbReference>
<dbReference type="Proteomes" id="UP000070282">
    <property type="component" value="Unassembled WGS sequence"/>
</dbReference>
<feature type="region of interest" description="Disordered" evidence="5">
    <location>
        <begin position="1"/>
        <end position="22"/>
    </location>
</feature>
<dbReference type="Gene3D" id="1.10.10.10">
    <property type="entry name" value="Winged helix-like DNA-binding domain superfamily/Winged helix DNA-binding domain"/>
    <property type="match status" value="1"/>
</dbReference>
<dbReference type="InterPro" id="IPR036388">
    <property type="entry name" value="WH-like_DNA-bd_sf"/>
</dbReference>
<comment type="similarity">
    <text evidence="1">Belongs to the sigma-70 factor family. ECF subfamily.</text>
</comment>
<dbReference type="SUPFAM" id="SSF88659">
    <property type="entry name" value="Sigma3 and sigma4 domains of RNA polymerase sigma factors"/>
    <property type="match status" value="1"/>
</dbReference>
<keyword evidence="3" id="KW-0731">Sigma factor</keyword>
<feature type="domain" description="RNA polymerase sigma factor 70 region 4 type 2" evidence="7">
    <location>
        <begin position="148"/>
        <end position="196"/>
    </location>
</feature>
<keyword evidence="4" id="KW-0804">Transcription</keyword>
<dbReference type="NCBIfam" id="TIGR02937">
    <property type="entry name" value="sigma70-ECF"/>
    <property type="match status" value="1"/>
</dbReference>
<evidence type="ECO:0000256" key="2">
    <source>
        <dbReference type="ARBA" id="ARBA00023015"/>
    </source>
</evidence>
<dbReference type="PATRIC" id="fig|1306954.6.peg.2573"/>
<evidence type="ECO:0000256" key="3">
    <source>
        <dbReference type="ARBA" id="ARBA00023082"/>
    </source>
</evidence>
<dbReference type="InterPro" id="IPR007627">
    <property type="entry name" value="RNA_pol_sigma70_r2"/>
</dbReference>
<dbReference type="InterPro" id="IPR013249">
    <property type="entry name" value="RNA_pol_sigma70_r4_t2"/>
</dbReference>
<organism evidence="8 9">
    <name type="scientific">Marinobacter excellens LAMA 842</name>
    <dbReference type="NCBI Taxonomy" id="1306954"/>
    <lineage>
        <taxon>Bacteria</taxon>
        <taxon>Pseudomonadati</taxon>
        <taxon>Pseudomonadota</taxon>
        <taxon>Gammaproteobacteria</taxon>
        <taxon>Pseudomonadales</taxon>
        <taxon>Marinobacteraceae</taxon>
        <taxon>Marinobacter</taxon>
    </lineage>
</organism>
<gene>
    <name evidence="8" type="ORF">J122_3742</name>
</gene>
<accession>A0A137S2S0</accession>
<feature type="domain" description="RNA polymerase sigma-70 region 2" evidence="6">
    <location>
        <begin position="46"/>
        <end position="112"/>
    </location>
</feature>
<sequence>MYSDSHQPDASPGATDYLSTDQEGSSGITRLLHRVAQQDRKAFAELYEATAPKLMATVLRILKDRSWADDVIHDTYIKVWQKADQFDAERSSPITWLAAIARHGAIDELRRHPARRETASNELDNIADHAPAAHEEISDQQTVKHLNHCIDQLEKDRQDMVRLAYLNGWSRDQLALHFDQPINTVKTWLHRALKQIKRCLEP</sequence>
<dbReference type="SUPFAM" id="SSF88946">
    <property type="entry name" value="Sigma2 domain of RNA polymerase sigma factors"/>
    <property type="match status" value="1"/>
</dbReference>
<dbReference type="InterPro" id="IPR014284">
    <property type="entry name" value="RNA_pol_sigma-70_dom"/>
</dbReference>
<dbReference type="PANTHER" id="PTHR43133:SF62">
    <property type="entry name" value="RNA POLYMERASE SIGMA FACTOR SIGZ"/>
    <property type="match status" value="1"/>
</dbReference>
<dbReference type="GO" id="GO:0006352">
    <property type="term" value="P:DNA-templated transcription initiation"/>
    <property type="evidence" value="ECO:0007669"/>
    <property type="project" value="InterPro"/>
</dbReference>
<evidence type="ECO:0000259" key="7">
    <source>
        <dbReference type="Pfam" id="PF08281"/>
    </source>
</evidence>
<dbReference type="EMBL" id="LOCO01000030">
    <property type="protein sequence ID" value="KXO06733.1"/>
    <property type="molecule type" value="Genomic_DNA"/>
</dbReference>
<name>A0A137S2S0_9GAMM</name>
<evidence type="ECO:0000256" key="4">
    <source>
        <dbReference type="ARBA" id="ARBA00023163"/>
    </source>
</evidence>
<dbReference type="Pfam" id="PF04542">
    <property type="entry name" value="Sigma70_r2"/>
    <property type="match status" value="1"/>
</dbReference>
<evidence type="ECO:0000313" key="8">
    <source>
        <dbReference type="EMBL" id="KXO06733.1"/>
    </source>
</evidence>
<reference evidence="9" key="1">
    <citation type="submission" date="2015-12" db="EMBL/GenBank/DDBJ databases">
        <authorList>
            <person name="Lima A."/>
            <person name="Farahani Zayas N."/>
            <person name="Castro Da Silva M.A."/>
            <person name="Cabral A."/>
            <person name="Pessatti M.L."/>
        </authorList>
    </citation>
    <scope>NUCLEOTIDE SEQUENCE [LARGE SCALE GENOMIC DNA]</scope>
    <source>
        <strain evidence="9">LAMA 842</strain>
    </source>
</reference>
<keyword evidence="9" id="KW-1185">Reference proteome</keyword>
<dbReference type="RefSeq" id="WP_082780640.1">
    <property type="nucleotide sequence ID" value="NZ_LOCO01000030.1"/>
</dbReference>
<proteinExistence type="inferred from homology"/>